<gene>
    <name evidence="1" type="ORF">COOX1_1491</name>
</gene>
<dbReference type="AlphaFoldDB" id="A0A6F9E4C9"/>
<dbReference type="Proteomes" id="UP000502196">
    <property type="component" value="Chromosome"/>
</dbReference>
<accession>A0A6F9E4C9</accession>
<proteinExistence type="predicted"/>
<reference evidence="1" key="1">
    <citation type="submission" date="2020-04" db="EMBL/GenBank/DDBJ databases">
        <authorList>
            <person name="Hogendoorn C."/>
        </authorList>
    </citation>
    <scope>NUCLEOTIDE SEQUENCE [LARGE SCALE GENOMIC DNA]</scope>
    <source>
        <strain evidence="1">COOX1</strain>
    </source>
</reference>
<sequence length="73" mass="8032">MQRFGIPFLVLGLVFINTSPQFICPAQSWLGWGHTLSNGDPPNAVCGARTRGRFRLFLLSISLDSARVSFHVG</sequence>
<dbReference type="EMBL" id="LR792683">
    <property type="protein sequence ID" value="CAB3392599.1"/>
    <property type="molecule type" value="Genomic_DNA"/>
</dbReference>
<organism evidence="1">
    <name type="scientific">Kyrpidia spormannii</name>
    <dbReference type="NCBI Taxonomy" id="2055160"/>
    <lineage>
        <taxon>Bacteria</taxon>
        <taxon>Bacillati</taxon>
        <taxon>Bacillota</taxon>
        <taxon>Bacilli</taxon>
        <taxon>Bacillales</taxon>
        <taxon>Alicyclobacillaceae</taxon>
        <taxon>Kyrpidia</taxon>
    </lineage>
</organism>
<protein>
    <submittedName>
        <fullName evidence="1">Uncharacterized protein</fullName>
    </submittedName>
</protein>
<name>A0A6F9E4C9_9BACL</name>
<evidence type="ECO:0000313" key="1">
    <source>
        <dbReference type="EMBL" id="CAB3392599.1"/>
    </source>
</evidence>